<name>A0A1M5E6T7_9ALTE</name>
<dbReference type="Proteomes" id="UP000184520">
    <property type="component" value="Unassembled WGS sequence"/>
</dbReference>
<dbReference type="PANTHER" id="PTHR33387">
    <property type="entry name" value="RMLC-LIKE JELLY ROLL FOLD PROTEIN"/>
    <property type="match status" value="1"/>
</dbReference>
<evidence type="ECO:0000313" key="3">
    <source>
        <dbReference type="Proteomes" id="UP000184520"/>
    </source>
</evidence>
<accession>A0A1M5E6T7</accession>
<sequence length="152" mass="17397">MHPLIEKLRLEPHPEGGYYRQIYRSTTEVKSPKHGLARPAVTHIYFLLLKGQVSRFHRVLHDEIWNHYSGAPLTLYQLHQQQLHEKRIGGEDNDMAAIVPGGHFQAAETTGDYSLVGCSVAPGFDFADFSFIDEPSLRQWIELAHPHLNKFL</sequence>
<dbReference type="InterPro" id="IPR039935">
    <property type="entry name" value="YML079W-like"/>
</dbReference>
<evidence type="ECO:0000313" key="2">
    <source>
        <dbReference type="EMBL" id="SHF74959.1"/>
    </source>
</evidence>
<dbReference type="InterPro" id="IPR009327">
    <property type="entry name" value="Cupin_DUF985"/>
</dbReference>
<reference evidence="3" key="1">
    <citation type="submission" date="2016-11" db="EMBL/GenBank/DDBJ databases">
        <authorList>
            <person name="Varghese N."/>
            <person name="Submissions S."/>
        </authorList>
    </citation>
    <scope>NUCLEOTIDE SEQUENCE [LARGE SCALE GENOMIC DNA]</scope>
    <source>
        <strain evidence="3">CGMCC 1.8995</strain>
    </source>
</reference>
<dbReference type="CDD" id="cd06121">
    <property type="entry name" value="cupin_YML079wp"/>
    <property type="match status" value="1"/>
</dbReference>
<dbReference type="InterPro" id="IPR014710">
    <property type="entry name" value="RmlC-like_jellyroll"/>
</dbReference>
<dbReference type="Gene3D" id="2.60.120.10">
    <property type="entry name" value="Jelly Rolls"/>
    <property type="match status" value="1"/>
</dbReference>
<dbReference type="EMBL" id="FQWD01000001">
    <property type="protein sequence ID" value="SHF74959.1"/>
    <property type="molecule type" value="Genomic_DNA"/>
</dbReference>
<organism evidence="2 3">
    <name type="scientific">Marisediminitalea aggregata</name>
    <dbReference type="NCBI Taxonomy" id="634436"/>
    <lineage>
        <taxon>Bacteria</taxon>
        <taxon>Pseudomonadati</taxon>
        <taxon>Pseudomonadota</taxon>
        <taxon>Gammaproteobacteria</taxon>
        <taxon>Alteromonadales</taxon>
        <taxon>Alteromonadaceae</taxon>
        <taxon>Marisediminitalea</taxon>
    </lineage>
</organism>
<feature type="domain" description="DUF985" evidence="1">
    <location>
        <begin position="4"/>
        <end position="131"/>
    </location>
</feature>
<dbReference type="Pfam" id="PF06172">
    <property type="entry name" value="Cupin_5"/>
    <property type="match status" value="1"/>
</dbReference>
<dbReference type="RefSeq" id="WP_073316783.1">
    <property type="nucleotide sequence ID" value="NZ_FQWD01000001.1"/>
</dbReference>
<dbReference type="PANTHER" id="PTHR33387:SF3">
    <property type="entry name" value="DUF985 DOMAIN-CONTAINING PROTEIN"/>
    <property type="match status" value="1"/>
</dbReference>
<dbReference type="OrthoDB" id="9798288at2"/>
<evidence type="ECO:0000259" key="1">
    <source>
        <dbReference type="Pfam" id="PF06172"/>
    </source>
</evidence>
<dbReference type="SUPFAM" id="SSF51182">
    <property type="entry name" value="RmlC-like cupins"/>
    <property type="match status" value="1"/>
</dbReference>
<keyword evidence="3" id="KW-1185">Reference proteome</keyword>
<dbReference type="InterPro" id="IPR011051">
    <property type="entry name" value="RmlC_Cupin_sf"/>
</dbReference>
<gene>
    <name evidence="2" type="ORF">SAMN05216361_0278</name>
</gene>
<protein>
    <recommendedName>
        <fullName evidence="1">DUF985 domain-containing protein</fullName>
    </recommendedName>
</protein>
<proteinExistence type="predicted"/>
<dbReference type="AlphaFoldDB" id="A0A1M5E6T7"/>